<gene>
    <name evidence="1" type="ORF">D5086_021540</name>
</gene>
<dbReference type="Proteomes" id="UP000309997">
    <property type="component" value="Unassembled WGS sequence"/>
</dbReference>
<comment type="caution">
    <text evidence="1">The sequence shown here is derived from an EMBL/GenBank/DDBJ whole genome shotgun (WGS) entry which is preliminary data.</text>
</comment>
<protein>
    <submittedName>
        <fullName evidence="1">Uncharacterized protein</fullName>
    </submittedName>
</protein>
<evidence type="ECO:0000313" key="1">
    <source>
        <dbReference type="EMBL" id="KAL3576257.1"/>
    </source>
</evidence>
<keyword evidence="2" id="KW-1185">Reference proteome</keyword>
<proteinExistence type="predicted"/>
<reference evidence="1 2" key="1">
    <citation type="journal article" date="2024" name="Plant Biotechnol. J.">
        <title>Genome and CRISPR/Cas9 system of a widespread forest tree (Populus alba) in the world.</title>
        <authorList>
            <person name="Liu Y.J."/>
            <person name="Jiang P.F."/>
            <person name="Han X.M."/>
            <person name="Li X.Y."/>
            <person name="Wang H.M."/>
            <person name="Wang Y.J."/>
            <person name="Wang X.X."/>
            <person name="Zeng Q.Y."/>
        </authorList>
    </citation>
    <scope>NUCLEOTIDE SEQUENCE [LARGE SCALE GENOMIC DNA]</scope>
    <source>
        <strain evidence="2">cv. PAL-ZL1</strain>
    </source>
</reference>
<name>A0ACC4BD19_POPAL</name>
<organism evidence="1 2">
    <name type="scientific">Populus alba</name>
    <name type="common">White poplar</name>
    <dbReference type="NCBI Taxonomy" id="43335"/>
    <lineage>
        <taxon>Eukaryota</taxon>
        <taxon>Viridiplantae</taxon>
        <taxon>Streptophyta</taxon>
        <taxon>Embryophyta</taxon>
        <taxon>Tracheophyta</taxon>
        <taxon>Spermatophyta</taxon>
        <taxon>Magnoliopsida</taxon>
        <taxon>eudicotyledons</taxon>
        <taxon>Gunneridae</taxon>
        <taxon>Pentapetalae</taxon>
        <taxon>rosids</taxon>
        <taxon>fabids</taxon>
        <taxon>Malpighiales</taxon>
        <taxon>Salicaceae</taxon>
        <taxon>Saliceae</taxon>
        <taxon>Populus</taxon>
    </lineage>
</organism>
<sequence length="277" mass="31468">MPLMVSSKAWENIERQTVKHNKATTKEDGTSKVHSSPKKEDTGWACMTLLVKTRHTKENACTYRVHECLETLSCTRGANKMKGIFSTVDTDRNRILTEDSRLKMDMFQFIQCIVYTLGVLDNAASLSAFNPKSWTENFFLLVIMEFIKGRLKIMHRHRHNGKQALILRDVWQLYVAAVSWMSAAVTLQLHLSPNDACDYTAQRVFMAGCQSIYPTHFSDLSSFSRIPANDTSGFLDVKVFRISTCFRGILISELSKKSFTGLAFEAYIHGLILFCQA</sequence>
<accession>A0ACC4BD19</accession>
<dbReference type="EMBL" id="RCHU02000011">
    <property type="protein sequence ID" value="KAL3576257.1"/>
    <property type="molecule type" value="Genomic_DNA"/>
</dbReference>
<evidence type="ECO:0000313" key="2">
    <source>
        <dbReference type="Proteomes" id="UP000309997"/>
    </source>
</evidence>